<dbReference type="PROSITE" id="PS51417">
    <property type="entry name" value="ARF"/>
    <property type="match status" value="1"/>
</dbReference>
<dbReference type="AlphaFoldDB" id="T1G2T1"/>
<proteinExistence type="inferred from homology"/>
<dbReference type="CDD" id="cd04115">
    <property type="entry name" value="Rab33B_Rab33A"/>
    <property type="match status" value="1"/>
</dbReference>
<dbReference type="SUPFAM" id="SSF52540">
    <property type="entry name" value="P-loop containing nucleoside triphosphate hydrolases"/>
    <property type="match status" value="1"/>
</dbReference>
<keyword evidence="6" id="KW-0636">Prenylation</keyword>
<dbReference type="Proteomes" id="UP000015101">
    <property type="component" value="Unassembled WGS sequence"/>
</dbReference>
<dbReference type="SMART" id="SM00174">
    <property type="entry name" value="RHO"/>
    <property type="match status" value="1"/>
</dbReference>
<comment type="subcellular location">
    <subcellularLocation>
        <location evidence="7">Endomembrane system</location>
        <topology evidence="7">Lipid-anchor</topology>
    </subcellularLocation>
</comment>
<dbReference type="CTD" id="20215379"/>
<evidence type="ECO:0000313" key="10">
    <source>
        <dbReference type="EnsemblMetazoa" id="HelroP77097"/>
    </source>
</evidence>
<dbReference type="GO" id="GO:0005794">
    <property type="term" value="C:Golgi apparatus"/>
    <property type="evidence" value="ECO:0000318"/>
    <property type="project" value="GO_Central"/>
</dbReference>
<protein>
    <submittedName>
        <fullName evidence="9 10">Uncharacterized protein</fullName>
    </submittedName>
</protein>
<dbReference type="PANTHER" id="PTHR47978">
    <property type="match status" value="1"/>
</dbReference>
<evidence type="ECO:0000313" key="11">
    <source>
        <dbReference type="Proteomes" id="UP000015101"/>
    </source>
</evidence>
<evidence type="ECO:0000256" key="3">
    <source>
        <dbReference type="ARBA" id="ARBA00023134"/>
    </source>
</evidence>
<keyword evidence="3" id="KW-0342">GTP-binding</keyword>
<dbReference type="STRING" id="6412.T1G2T1"/>
<dbReference type="RefSeq" id="XP_009014947.1">
    <property type="nucleotide sequence ID" value="XM_009016699.1"/>
</dbReference>
<dbReference type="GO" id="GO:0005525">
    <property type="term" value="F:GTP binding"/>
    <property type="evidence" value="ECO:0000318"/>
    <property type="project" value="GO_Central"/>
</dbReference>
<sequence>MDVAKNATFVQNEIPSNAKSSSITEPPPPGNHPLQPPQTADHPDHQQHQIQHQQRNEISNKLVDFSKVRIFKIIVIGDSNVGKTCLTYRFCEGKFPEKSEATIGVDFREKTVTIGQDVLKLQIWDTAGQERFRRSMVQHYYRNAHAVVFVYDVTRMSTFENLTVWMDECLANGVNLDVPKIVIGNKCDAEKQIVLTSLAQRFADGRQMPLFETSAKDNSKADHVESIFLTLAHKLHSSKPMFLTSSSGDALKLKPPKENEAGYCWC</sequence>
<evidence type="ECO:0000313" key="9">
    <source>
        <dbReference type="EMBL" id="ESO06851.1"/>
    </source>
</evidence>
<feature type="compositionally biased region" description="Pro residues" evidence="8">
    <location>
        <begin position="25"/>
        <end position="36"/>
    </location>
</feature>
<dbReference type="GeneID" id="20215379"/>
<name>T1G2T1_HELRO</name>
<dbReference type="NCBIfam" id="TIGR00231">
    <property type="entry name" value="small_GTP"/>
    <property type="match status" value="1"/>
</dbReference>
<dbReference type="EnsemblMetazoa" id="HelroT77097">
    <property type="protein sequence ID" value="HelroP77097"/>
    <property type="gene ID" value="HelroG77097"/>
</dbReference>
<evidence type="ECO:0000256" key="1">
    <source>
        <dbReference type="ARBA" id="ARBA00006270"/>
    </source>
</evidence>
<dbReference type="HOGENOM" id="CLU_041217_10_3_1"/>
<dbReference type="Gene3D" id="3.40.50.300">
    <property type="entry name" value="P-loop containing nucleotide triphosphate hydrolases"/>
    <property type="match status" value="1"/>
</dbReference>
<dbReference type="EMBL" id="KB096275">
    <property type="protein sequence ID" value="ESO06851.1"/>
    <property type="molecule type" value="Genomic_DNA"/>
</dbReference>
<dbReference type="InterPro" id="IPR005225">
    <property type="entry name" value="Small_GTP-bd"/>
</dbReference>
<accession>T1G2T1</accession>
<dbReference type="InterPro" id="IPR041822">
    <property type="entry name" value="Rab33A/B"/>
</dbReference>
<feature type="compositionally biased region" description="Polar residues" evidence="8">
    <location>
        <begin position="8"/>
        <end position="24"/>
    </location>
</feature>
<dbReference type="SMART" id="SM00175">
    <property type="entry name" value="RAB"/>
    <property type="match status" value="1"/>
</dbReference>
<evidence type="ECO:0000256" key="5">
    <source>
        <dbReference type="ARBA" id="ARBA00023288"/>
    </source>
</evidence>
<dbReference type="Pfam" id="PF00071">
    <property type="entry name" value="Ras"/>
    <property type="match status" value="1"/>
</dbReference>
<dbReference type="InterPro" id="IPR001806">
    <property type="entry name" value="Small_GTPase"/>
</dbReference>
<dbReference type="OrthoDB" id="10006973at2759"/>
<dbReference type="SMART" id="SM00173">
    <property type="entry name" value="RAS"/>
    <property type="match status" value="1"/>
</dbReference>
<dbReference type="eggNOG" id="KOG0084">
    <property type="taxonomic scope" value="Eukaryota"/>
</dbReference>
<keyword evidence="2" id="KW-0547">Nucleotide-binding</keyword>
<dbReference type="InParanoid" id="T1G2T1"/>
<dbReference type="PROSITE" id="PS51419">
    <property type="entry name" value="RAB"/>
    <property type="match status" value="1"/>
</dbReference>
<evidence type="ECO:0000256" key="6">
    <source>
        <dbReference type="ARBA" id="ARBA00023289"/>
    </source>
</evidence>
<dbReference type="FunFam" id="3.40.50.300:FF:002685">
    <property type="entry name" value="RAB33A, member RAS oncogene family"/>
    <property type="match status" value="1"/>
</dbReference>
<evidence type="ECO:0000256" key="4">
    <source>
        <dbReference type="ARBA" id="ARBA00023136"/>
    </source>
</evidence>
<reference evidence="10" key="3">
    <citation type="submission" date="2015-06" db="UniProtKB">
        <authorList>
            <consortium name="EnsemblMetazoa"/>
        </authorList>
    </citation>
    <scope>IDENTIFICATION</scope>
</reference>
<dbReference type="EMBL" id="AMQM01003696">
    <property type="status" value="NOT_ANNOTATED_CDS"/>
    <property type="molecule type" value="Genomic_DNA"/>
</dbReference>
<dbReference type="PRINTS" id="PR00449">
    <property type="entry name" value="RASTRNSFRMNG"/>
</dbReference>
<gene>
    <name evidence="10" type="primary">20215379</name>
    <name evidence="9" type="ORF">HELRODRAFT_77097</name>
</gene>
<dbReference type="GO" id="GO:0032482">
    <property type="term" value="P:Rab protein signal transduction"/>
    <property type="evidence" value="ECO:0007669"/>
    <property type="project" value="InterPro"/>
</dbReference>
<keyword evidence="4" id="KW-0472">Membrane</keyword>
<dbReference type="GO" id="GO:0005768">
    <property type="term" value="C:endosome"/>
    <property type="evidence" value="ECO:0000318"/>
    <property type="project" value="GO_Central"/>
</dbReference>
<evidence type="ECO:0000256" key="8">
    <source>
        <dbReference type="SAM" id="MobiDB-lite"/>
    </source>
</evidence>
<dbReference type="GO" id="GO:0003924">
    <property type="term" value="F:GTPase activity"/>
    <property type="evidence" value="ECO:0000318"/>
    <property type="project" value="GO_Central"/>
</dbReference>
<feature type="region of interest" description="Disordered" evidence="8">
    <location>
        <begin position="1"/>
        <end position="55"/>
    </location>
</feature>
<evidence type="ECO:0000256" key="2">
    <source>
        <dbReference type="ARBA" id="ARBA00022741"/>
    </source>
</evidence>
<dbReference type="PROSITE" id="PS51421">
    <property type="entry name" value="RAS"/>
    <property type="match status" value="1"/>
</dbReference>
<keyword evidence="5" id="KW-0449">Lipoprotein</keyword>
<evidence type="ECO:0000256" key="7">
    <source>
        <dbReference type="ARBA" id="ARBA00037868"/>
    </source>
</evidence>
<reference evidence="11" key="1">
    <citation type="submission" date="2012-12" db="EMBL/GenBank/DDBJ databases">
        <authorList>
            <person name="Hellsten U."/>
            <person name="Grimwood J."/>
            <person name="Chapman J.A."/>
            <person name="Shapiro H."/>
            <person name="Aerts A."/>
            <person name="Otillar R.P."/>
            <person name="Terry A.Y."/>
            <person name="Boore J.L."/>
            <person name="Simakov O."/>
            <person name="Marletaz F."/>
            <person name="Cho S.-J."/>
            <person name="Edsinger-Gonzales E."/>
            <person name="Havlak P."/>
            <person name="Kuo D.-H."/>
            <person name="Larsson T."/>
            <person name="Lv J."/>
            <person name="Arendt D."/>
            <person name="Savage R."/>
            <person name="Osoegawa K."/>
            <person name="de Jong P."/>
            <person name="Lindberg D.R."/>
            <person name="Seaver E.C."/>
            <person name="Weisblat D.A."/>
            <person name="Putnam N.H."/>
            <person name="Grigoriev I.V."/>
            <person name="Rokhsar D.S."/>
        </authorList>
    </citation>
    <scope>NUCLEOTIDE SEQUENCE</scope>
</reference>
<dbReference type="KEGG" id="hro:HELRODRAFT_77097"/>
<comment type="similarity">
    <text evidence="1">Belongs to the small GTPase superfamily. Rab family.</text>
</comment>
<dbReference type="OMA" id="CEYMETS"/>
<reference evidence="9 11" key="2">
    <citation type="journal article" date="2013" name="Nature">
        <title>Insights into bilaterian evolution from three spiralian genomes.</title>
        <authorList>
            <person name="Simakov O."/>
            <person name="Marletaz F."/>
            <person name="Cho S.J."/>
            <person name="Edsinger-Gonzales E."/>
            <person name="Havlak P."/>
            <person name="Hellsten U."/>
            <person name="Kuo D.H."/>
            <person name="Larsson T."/>
            <person name="Lv J."/>
            <person name="Arendt D."/>
            <person name="Savage R."/>
            <person name="Osoegawa K."/>
            <person name="de Jong P."/>
            <person name="Grimwood J."/>
            <person name="Chapman J.A."/>
            <person name="Shapiro H."/>
            <person name="Aerts A."/>
            <person name="Otillar R.P."/>
            <person name="Terry A.Y."/>
            <person name="Boore J.L."/>
            <person name="Grigoriev I.V."/>
            <person name="Lindberg D.R."/>
            <person name="Seaver E.C."/>
            <person name="Weisblat D.A."/>
            <person name="Putnam N.H."/>
            <person name="Rokhsar D.S."/>
        </authorList>
    </citation>
    <scope>NUCLEOTIDE SEQUENCE</scope>
</reference>
<organism evidence="10 11">
    <name type="scientific">Helobdella robusta</name>
    <name type="common">Californian leech</name>
    <dbReference type="NCBI Taxonomy" id="6412"/>
    <lineage>
        <taxon>Eukaryota</taxon>
        <taxon>Metazoa</taxon>
        <taxon>Spiralia</taxon>
        <taxon>Lophotrochozoa</taxon>
        <taxon>Annelida</taxon>
        <taxon>Clitellata</taxon>
        <taxon>Hirudinea</taxon>
        <taxon>Rhynchobdellida</taxon>
        <taxon>Glossiphoniidae</taxon>
        <taxon>Helobdella</taxon>
    </lineage>
</organism>
<dbReference type="SMART" id="SM00176">
    <property type="entry name" value="RAN"/>
    <property type="match status" value="1"/>
</dbReference>
<dbReference type="InterPro" id="IPR027417">
    <property type="entry name" value="P-loop_NTPase"/>
</dbReference>
<keyword evidence="11" id="KW-1185">Reference proteome</keyword>